<dbReference type="InterPro" id="IPR054418">
    <property type="entry name" value="MQNX/HUTI_composite_N"/>
</dbReference>
<feature type="domain" description="Amidohydrolase-related" evidence="4">
    <location>
        <begin position="66"/>
        <end position="452"/>
    </location>
</feature>
<keyword evidence="1" id="KW-0479">Metal-binding</keyword>
<dbReference type="GO" id="GO:0016810">
    <property type="term" value="F:hydrolase activity, acting on carbon-nitrogen (but not peptide) bonds"/>
    <property type="evidence" value="ECO:0007669"/>
    <property type="project" value="InterPro"/>
</dbReference>
<proteinExistence type="predicted"/>
<dbReference type="EMBL" id="JADEXG010000021">
    <property type="protein sequence ID" value="MBE9077780.1"/>
    <property type="molecule type" value="Genomic_DNA"/>
</dbReference>
<dbReference type="InterPro" id="IPR006680">
    <property type="entry name" value="Amidohydro-rel"/>
</dbReference>
<dbReference type="PANTHER" id="PTHR43794">
    <property type="entry name" value="AMINOHYDROLASE SSNA-RELATED"/>
    <property type="match status" value="1"/>
</dbReference>
<dbReference type="SUPFAM" id="SSF51338">
    <property type="entry name" value="Composite domain of metallo-dependent hydrolases"/>
    <property type="match status" value="1"/>
</dbReference>
<dbReference type="Pfam" id="PF22039">
    <property type="entry name" value="HUTI_composite_bact"/>
    <property type="match status" value="1"/>
</dbReference>
<feature type="domain" description="Aminodeoxyfutalosine deaminase/Imidazolonepropionase-like composite" evidence="5">
    <location>
        <begin position="31"/>
        <end position="56"/>
    </location>
</feature>
<evidence type="ECO:0000256" key="1">
    <source>
        <dbReference type="ARBA" id="ARBA00022723"/>
    </source>
</evidence>
<sequence>MVASNPHAKTEPVQLIRGRWVFTEAGVLTDGAVAVQAESIFEVGDWGRLRDRYPDAAVLGSDQHAVLPGLINAHHHSNGVPNSLLGVEDDFLELWLFANIGLRSQDSTLKTLLSAAALLKSGVTTVLDVATVGGSAEASQSALQKRLRAYEQAGLGAVLAPGANYDSFLVHGTGQDDAFLARLPELLQNQVQSLKPPEQGLSPSDYLEIVSDAVRQYQSHPHIDVWFGPPGPQWVGDELLQKTVETADRLETGVQTHALESFYEKLIGPRFHGQSVIAHLHQLGVLSPRFSIAHGVWVTEADIEILAETGASISHNPSSNLRLRAGIAPLNALLAGGVTVGLGMDGTTLNDDEDMFTEMRLAARLQRTPQIGKPAPTFAEIFQLATAGGAKLLGKAQTLGRLAPGYRADMVLVKCDRITWPWVAPEADPLTVVMMRAQAADVDTVLVNGQAVVKAGQPTGFDLQAVGQEVAAQLEAAPDRFAYRALAQAIRPYLAKWYAAWEFPEQQPYAAFNARN</sequence>
<dbReference type="RefSeq" id="WP_193906910.1">
    <property type="nucleotide sequence ID" value="NZ_JADEXG010000021.1"/>
</dbReference>
<name>A0A8J7DN83_9CYAN</name>
<evidence type="ECO:0000259" key="4">
    <source>
        <dbReference type="Pfam" id="PF01979"/>
    </source>
</evidence>
<comment type="caution">
    <text evidence="6">The sequence shown here is derived from an EMBL/GenBank/DDBJ whole genome shotgun (WGS) entry which is preliminary data.</text>
</comment>
<dbReference type="Pfam" id="PF01979">
    <property type="entry name" value="Amidohydro_1"/>
    <property type="match status" value="1"/>
</dbReference>
<reference evidence="6" key="1">
    <citation type="submission" date="2020-10" db="EMBL/GenBank/DDBJ databases">
        <authorList>
            <person name="Castelo-Branco R."/>
            <person name="Eusebio N."/>
            <person name="Adriana R."/>
            <person name="Vieira A."/>
            <person name="Brugerolle De Fraissinette N."/>
            <person name="Rezende De Castro R."/>
            <person name="Schneider M.P."/>
            <person name="Vasconcelos V."/>
            <person name="Leao P.N."/>
        </authorList>
    </citation>
    <scope>NUCLEOTIDE SEQUENCE</scope>
    <source>
        <strain evidence="6">LEGE 07310</strain>
    </source>
</reference>
<accession>A0A8J7DN83</accession>
<dbReference type="GO" id="GO:0046872">
    <property type="term" value="F:metal ion binding"/>
    <property type="evidence" value="ECO:0007669"/>
    <property type="project" value="UniProtKB-KW"/>
</dbReference>
<dbReference type="SUPFAM" id="SSF51556">
    <property type="entry name" value="Metallo-dependent hydrolases"/>
    <property type="match status" value="1"/>
</dbReference>
<dbReference type="AlphaFoldDB" id="A0A8J7DN83"/>
<evidence type="ECO:0000313" key="6">
    <source>
        <dbReference type="EMBL" id="MBE9077780.1"/>
    </source>
</evidence>
<dbReference type="InterPro" id="IPR032466">
    <property type="entry name" value="Metal_Hydrolase"/>
</dbReference>
<evidence type="ECO:0000259" key="5">
    <source>
        <dbReference type="Pfam" id="PF22039"/>
    </source>
</evidence>
<keyword evidence="3" id="KW-0862">Zinc</keyword>
<dbReference type="Proteomes" id="UP000636505">
    <property type="component" value="Unassembled WGS sequence"/>
</dbReference>
<keyword evidence="7" id="KW-1185">Reference proteome</keyword>
<dbReference type="InterPro" id="IPR011059">
    <property type="entry name" value="Metal-dep_hydrolase_composite"/>
</dbReference>
<gene>
    <name evidence="6" type="ORF">IQ241_10820</name>
</gene>
<evidence type="ECO:0000256" key="2">
    <source>
        <dbReference type="ARBA" id="ARBA00022801"/>
    </source>
</evidence>
<dbReference type="InterPro" id="IPR050287">
    <property type="entry name" value="MTA/SAH_deaminase"/>
</dbReference>
<dbReference type="Gene3D" id="2.30.40.10">
    <property type="entry name" value="Urease, subunit C, domain 1"/>
    <property type="match status" value="1"/>
</dbReference>
<keyword evidence="2" id="KW-0378">Hydrolase</keyword>
<dbReference type="PANTHER" id="PTHR43794:SF11">
    <property type="entry name" value="AMIDOHYDROLASE-RELATED DOMAIN-CONTAINING PROTEIN"/>
    <property type="match status" value="1"/>
</dbReference>
<protein>
    <submittedName>
        <fullName evidence="6">Amidohydrolase family protein</fullName>
    </submittedName>
</protein>
<dbReference type="Gene3D" id="3.20.20.140">
    <property type="entry name" value="Metal-dependent hydrolases"/>
    <property type="match status" value="1"/>
</dbReference>
<evidence type="ECO:0000256" key="3">
    <source>
        <dbReference type="ARBA" id="ARBA00022833"/>
    </source>
</evidence>
<organism evidence="6 7">
    <name type="scientific">Vasconcelosia minhoensis LEGE 07310</name>
    <dbReference type="NCBI Taxonomy" id="915328"/>
    <lineage>
        <taxon>Bacteria</taxon>
        <taxon>Bacillati</taxon>
        <taxon>Cyanobacteriota</taxon>
        <taxon>Cyanophyceae</taxon>
        <taxon>Nodosilineales</taxon>
        <taxon>Cymatolegaceae</taxon>
        <taxon>Vasconcelosia</taxon>
        <taxon>Vasconcelosia minhoensis</taxon>
    </lineage>
</organism>
<evidence type="ECO:0000313" key="7">
    <source>
        <dbReference type="Proteomes" id="UP000636505"/>
    </source>
</evidence>